<evidence type="ECO:0000256" key="5">
    <source>
        <dbReference type="ARBA" id="ARBA00037941"/>
    </source>
</evidence>
<dbReference type="GO" id="GO:0047545">
    <property type="term" value="F:(S)-2-hydroxyglutarate dehydrogenase activity"/>
    <property type="evidence" value="ECO:0007669"/>
    <property type="project" value="TreeGrafter"/>
</dbReference>
<sequence length="370" mass="38245">MDRVDALVAGAGVVGLAIARALAERGLETIVVEREALIGSGVSSRNSEVIHAGLYNPPDWLKTRLCVAGREQLYAYCEAGGVGHARCGKLVVATLPEQVGALREIAARAAANGVEGLAWVDAAGLARLEPALHAVAALHSPVTGIVDSHALMLALLGDLERAGGSLALQTPVEAVARSADGFVVRTGGAQGFELATRVFVNAAGLGATELATRIEPRSASIPRLFLAKGNYFGLAGRAPFGRLVYPIPEPGGLGVHLTLDLAGQARFGPDVEWLTGDPAALDYAVDPARAAPFYRAIRAFWPDLPDGALQPSYSGVRPKLSGPGQPARDFMLQGPGEHGVAGLVNLFGIESPGLTACLAIADAVVERLGI</sequence>
<gene>
    <name evidence="7" type="ORF">HQN59_04975</name>
</gene>
<dbReference type="PANTHER" id="PTHR43104:SF4">
    <property type="entry name" value="L-2-HYDROXYGLUTARATE DEHYDROGENASE, MITOCHONDRIAL"/>
    <property type="match status" value="1"/>
</dbReference>
<dbReference type="EMBL" id="JABWMJ010000002">
    <property type="protein sequence ID" value="NUZ05112.1"/>
    <property type="molecule type" value="Genomic_DNA"/>
</dbReference>
<evidence type="ECO:0000256" key="2">
    <source>
        <dbReference type="ARBA" id="ARBA00022630"/>
    </source>
</evidence>
<dbReference type="SUPFAM" id="SSF51905">
    <property type="entry name" value="FAD/NAD(P)-binding domain"/>
    <property type="match status" value="1"/>
</dbReference>
<name>A0A7Y6NL11_9BURK</name>
<dbReference type="InterPro" id="IPR006076">
    <property type="entry name" value="FAD-dep_OxRdtase"/>
</dbReference>
<evidence type="ECO:0000256" key="4">
    <source>
        <dbReference type="ARBA" id="ARBA00023002"/>
    </source>
</evidence>
<organism evidence="7 8">
    <name type="scientific">Piscinibacter koreensis</name>
    <dbReference type="NCBI Taxonomy" id="2742824"/>
    <lineage>
        <taxon>Bacteria</taxon>
        <taxon>Pseudomonadati</taxon>
        <taxon>Pseudomonadota</taxon>
        <taxon>Betaproteobacteria</taxon>
        <taxon>Burkholderiales</taxon>
        <taxon>Sphaerotilaceae</taxon>
        <taxon>Piscinibacter</taxon>
    </lineage>
</organism>
<comment type="cofactor">
    <cofactor evidence="1">
        <name>FAD</name>
        <dbReference type="ChEBI" id="CHEBI:57692"/>
    </cofactor>
</comment>
<keyword evidence="8" id="KW-1185">Reference proteome</keyword>
<dbReference type="AlphaFoldDB" id="A0A7Y6NL11"/>
<evidence type="ECO:0000313" key="7">
    <source>
        <dbReference type="EMBL" id="NUZ05112.1"/>
    </source>
</evidence>
<comment type="similarity">
    <text evidence="5">Belongs to the L2HGDH family.</text>
</comment>
<dbReference type="Gene3D" id="3.50.50.60">
    <property type="entry name" value="FAD/NAD(P)-binding domain"/>
    <property type="match status" value="1"/>
</dbReference>
<keyword evidence="4" id="KW-0560">Oxidoreductase</keyword>
<proteinExistence type="inferred from homology"/>
<reference evidence="7 8" key="1">
    <citation type="submission" date="2020-06" db="EMBL/GenBank/DDBJ databases">
        <title>Schlegella sp. ID0723 isolated from air conditioner.</title>
        <authorList>
            <person name="Kim D.Y."/>
            <person name="Kim D.-U."/>
        </authorList>
    </citation>
    <scope>NUCLEOTIDE SEQUENCE [LARGE SCALE GENOMIC DNA]</scope>
    <source>
        <strain evidence="7 8">ID0723</strain>
    </source>
</reference>
<dbReference type="Gene3D" id="3.30.9.10">
    <property type="entry name" value="D-Amino Acid Oxidase, subunit A, domain 2"/>
    <property type="match status" value="1"/>
</dbReference>
<feature type="domain" description="FAD dependent oxidoreductase" evidence="6">
    <location>
        <begin position="5"/>
        <end position="367"/>
    </location>
</feature>
<keyword evidence="2" id="KW-0285">Flavoprotein</keyword>
<dbReference type="InterPro" id="IPR036188">
    <property type="entry name" value="FAD/NAD-bd_sf"/>
</dbReference>
<evidence type="ECO:0000313" key="8">
    <source>
        <dbReference type="Proteomes" id="UP000529637"/>
    </source>
</evidence>
<dbReference type="PANTHER" id="PTHR43104">
    <property type="entry name" value="L-2-HYDROXYGLUTARATE DEHYDROGENASE, MITOCHONDRIAL"/>
    <property type="match status" value="1"/>
</dbReference>
<evidence type="ECO:0000256" key="3">
    <source>
        <dbReference type="ARBA" id="ARBA00022827"/>
    </source>
</evidence>
<accession>A0A7Y6NL11</accession>
<evidence type="ECO:0000256" key="1">
    <source>
        <dbReference type="ARBA" id="ARBA00001974"/>
    </source>
</evidence>
<comment type="caution">
    <text evidence="7">The sequence shown here is derived from an EMBL/GenBank/DDBJ whole genome shotgun (WGS) entry which is preliminary data.</text>
</comment>
<dbReference type="RefSeq" id="WP_176066712.1">
    <property type="nucleotide sequence ID" value="NZ_JABWMJ010000002.1"/>
</dbReference>
<keyword evidence="3" id="KW-0274">FAD</keyword>
<evidence type="ECO:0000259" key="6">
    <source>
        <dbReference type="Pfam" id="PF01266"/>
    </source>
</evidence>
<dbReference type="Pfam" id="PF01266">
    <property type="entry name" value="DAO"/>
    <property type="match status" value="1"/>
</dbReference>
<dbReference type="Proteomes" id="UP000529637">
    <property type="component" value="Unassembled WGS sequence"/>
</dbReference>
<protein>
    <submittedName>
        <fullName evidence="7">NAD(P)/FAD-dependent oxidoreductase</fullName>
    </submittedName>
</protein>